<keyword evidence="5" id="KW-1185">Reference proteome</keyword>
<dbReference type="Gene3D" id="3.40.1550.10">
    <property type="entry name" value="CheC-like"/>
    <property type="match status" value="1"/>
</dbReference>
<dbReference type="Proteomes" id="UP000601171">
    <property type="component" value="Unassembled WGS sequence"/>
</dbReference>
<evidence type="ECO:0000256" key="1">
    <source>
        <dbReference type="ARBA" id="ARBA00022500"/>
    </source>
</evidence>
<sequence>MQLDIIKELTNIGGGNAATSISHLIDKPINMSVPTTEILNYDEIFEKIMPEDKMVTAIIMRMLGGCEGTFLFVTDEAASLDLINMMISNGIEINEELANSCIKELVNIVVTSFLNAISKMIDISFISSIPLLAKDMFGAILSSVYIESEQYDNSILIIKNEFIYQGDKIEASLYFIPKPGVLKKLFNKLGF</sequence>
<dbReference type="SUPFAM" id="SSF103039">
    <property type="entry name" value="CheC-like"/>
    <property type="match status" value="1"/>
</dbReference>
<dbReference type="PANTHER" id="PTHR43693">
    <property type="entry name" value="PROTEIN PHOSPHATASE CHEZ"/>
    <property type="match status" value="1"/>
</dbReference>
<name>A0A926IFB2_9FIRM</name>
<organism evidence="4 5">
    <name type="scientific">Paratissierella segnis</name>
    <dbReference type="NCBI Taxonomy" id="2763679"/>
    <lineage>
        <taxon>Bacteria</taxon>
        <taxon>Bacillati</taxon>
        <taxon>Bacillota</taxon>
        <taxon>Tissierellia</taxon>
        <taxon>Tissierellales</taxon>
        <taxon>Tissierellaceae</taxon>
        <taxon>Paratissierella</taxon>
    </lineage>
</organism>
<evidence type="ECO:0000256" key="2">
    <source>
        <dbReference type="ARBA" id="ARBA00022801"/>
    </source>
</evidence>
<accession>A0A926IFB2</accession>
<dbReference type="Pfam" id="PF04509">
    <property type="entry name" value="CheC"/>
    <property type="match status" value="1"/>
</dbReference>
<dbReference type="CDD" id="cd17909">
    <property type="entry name" value="CheC_ClassI"/>
    <property type="match status" value="1"/>
</dbReference>
<dbReference type="AlphaFoldDB" id="A0A926IFB2"/>
<dbReference type="InterPro" id="IPR007597">
    <property type="entry name" value="CheC"/>
</dbReference>
<reference evidence="4" key="1">
    <citation type="submission" date="2020-08" db="EMBL/GenBank/DDBJ databases">
        <title>Genome public.</title>
        <authorList>
            <person name="Liu C."/>
            <person name="Sun Q."/>
        </authorList>
    </citation>
    <scope>NUCLEOTIDE SEQUENCE</scope>
    <source>
        <strain evidence="4">BX21</strain>
    </source>
</reference>
<dbReference type="InterPro" id="IPR028976">
    <property type="entry name" value="CheC-like_sf"/>
</dbReference>
<protein>
    <submittedName>
        <fullName evidence="4">Chemotaxis protein CheC</fullName>
    </submittedName>
</protein>
<dbReference type="GO" id="GO:0006935">
    <property type="term" value="P:chemotaxis"/>
    <property type="evidence" value="ECO:0007669"/>
    <property type="project" value="UniProtKB-KW"/>
</dbReference>
<keyword evidence="2" id="KW-0378">Hydrolase</keyword>
<evidence type="ECO:0000313" key="4">
    <source>
        <dbReference type="EMBL" id="MBC8588297.1"/>
    </source>
</evidence>
<feature type="domain" description="CheC-like protein" evidence="3">
    <location>
        <begin position="1"/>
        <end position="37"/>
    </location>
</feature>
<proteinExistence type="predicted"/>
<dbReference type="GO" id="GO:0016787">
    <property type="term" value="F:hydrolase activity"/>
    <property type="evidence" value="ECO:0007669"/>
    <property type="project" value="UniProtKB-KW"/>
</dbReference>
<comment type="caution">
    <text evidence="4">The sequence shown here is derived from an EMBL/GenBank/DDBJ whole genome shotgun (WGS) entry which is preliminary data.</text>
</comment>
<keyword evidence="1" id="KW-0145">Chemotaxis</keyword>
<dbReference type="PANTHER" id="PTHR43693:SF1">
    <property type="entry name" value="PROTEIN PHOSPHATASE CHEZ"/>
    <property type="match status" value="1"/>
</dbReference>
<evidence type="ECO:0000259" key="3">
    <source>
        <dbReference type="Pfam" id="PF04509"/>
    </source>
</evidence>
<gene>
    <name evidence="4" type="ORF">H8707_08595</name>
</gene>
<dbReference type="EMBL" id="JACRTG010000018">
    <property type="protein sequence ID" value="MBC8588297.1"/>
    <property type="molecule type" value="Genomic_DNA"/>
</dbReference>
<evidence type="ECO:0000313" key="5">
    <source>
        <dbReference type="Proteomes" id="UP000601171"/>
    </source>
</evidence>
<dbReference type="InterPro" id="IPR050992">
    <property type="entry name" value="CheZ_family_phosphatases"/>
</dbReference>